<dbReference type="AlphaFoldDB" id="A0A4C1XZZ6"/>
<feature type="compositionally biased region" description="Low complexity" evidence="1">
    <location>
        <begin position="66"/>
        <end position="80"/>
    </location>
</feature>
<keyword evidence="3" id="KW-1185">Reference proteome</keyword>
<gene>
    <name evidence="2" type="ORF">EVAR_38347_1</name>
</gene>
<accession>A0A4C1XZZ6</accession>
<evidence type="ECO:0000313" key="2">
    <source>
        <dbReference type="EMBL" id="GBP67879.1"/>
    </source>
</evidence>
<sequence>MEWKRDRSFALSLARSAQAERDNESYFFVRAAGVHRFKRRSAAARASPLADRVVAVRHGGAAVAVSPSAAAPHHAHAPIARARRETFRPNVWRDGPPDTRNLLK</sequence>
<name>A0A4C1XZZ6_EUMVA</name>
<comment type="caution">
    <text evidence="2">The sequence shown here is derived from an EMBL/GenBank/DDBJ whole genome shotgun (WGS) entry which is preliminary data.</text>
</comment>
<evidence type="ECO:0000313" key="3">
    <source>
        <dbReference type="Proteomes" id="UP000299102"/>
    </source>
</evidence>
<reference evidence="2 3" key="1">
    <citation type="journal article" date="2019" name="Commun. Biol.">
        <title>The bagworm genome reveals a unique fibroin gene that provides high tensile strength.</title>
        <authorList>
            <person name="Kono N."/>
            <person name="Nakamura H."/>
            <person name="Ohtoshi R."/>
            <person name="Tomita M."/>
            <person name="Numata K."/>
            <person name="Arakawa K."/>
        </authorList>
    </citation>
    <scope>NUCLEOTIDE SEQUENCE [LARGE SCALE GENOMIC DNA]</scope>
</reference>
<dbReference type="EMBL" id="BGZK01000995">
    <property type="protein sequence ID" value="GBP67879.1"/>
    <property type="molecule type" value="Genomic_DNA"/>
</dbReference>
<feature type="region of interest" description="Disordered" evidence="1">
    <location>
        <begin position="66"/>
        <end position="104"/>
    </location>
</feature>
<evidence type="ECO:0000256" key="1">
    <source>
        <dbReference type="SAM" id="MobiDB-lite"/>
    </source>
</evidence>
<dbReference type="Proteomes" id="UP000299102">
    <property type="component" value="Unassembled WGS sequence"/>
</dbReference>
<proteinExistence type="predicted"/>
<protein>
    <submittedName>
        <fullName evidence="2">Uncharacterized protein</fullName>
    </submittedName>
</protein>
<organism evidence="2 3">
    <name type="scientific">Eumeta variegata</name>
    <name type="common">Bagworm moth</name>
    <name type="synonym">Eumeta japonica</name>
    <dbReference type="NCBI Taxonomy" id="151549"/>
    <lineage>
        <taxon>Eukaryota</taxon>
        <taxon>Metazoa</taxon>
        <taxon>Ecdysozoa</taxon>
        <taxon>Arthropoda</taxon>
        <taxon>Hexapoda</taxon>
        <taxon>Insecta</taxon>
        <taxon>Pterygota</taxon>
        <taxon>Neoptera</taxon>
        <taxon>Endopterygota</taxon>
        <taxon>Lepidoptera</taxon>
        <taxon>Glossata</taxon>
        <taxon>Ditrysia</taxon>
        <taxon>Tineoidea</taxon>
        <taxon>Psychidae</taxon>
        <taxon>Oiketicinae</taxon>
        <taxon>Eumeta</taxon>
    </lineage>
</organism>